<feature type="domain" description="Dihydroorotate dehydrogenase catalytic" evidence="15">
    <location>
        <begin position="44"/>
        <end position="337"/>
    </location>
</feature>
<dbReference type="InterPro" id="IPR013785">
    <property type="entry name" value="Aldolase_TIM"/>
</dbReference>
<dbReference type="GO" id="GO:0044205">
    <property type="term" value="P:'de novo' UMP biosynthetic process"/>
    <property type="evidence" value="ECO:0007669"/>
    <property type="project" value="UniProtKB-UniPathway"/>
</dbReference>
<evidence type="ECO:0000313" key="16">
    <source>
        <dbReference type="EMBL" id="RKQ69814.1"/>
    </source>
</evidence>
<dbReference type="GO" id="GO:0006207">
    <property type="term" value="P:'de novo' pyrimidine nucleobase biosynthetic process"/>
    <property type="evidence" value="ECO:0007669"/>
    <property type="project" value="UniProtKB-UniRule"/>
</dbReference>
<evidence type="ECO:0000256" key="5">
    <source>
        <dbReference type="ARBA" id="ARBA00005359"/>
    </source>
</evidence>
<dbReference type="EMBL" id="RBII01000002">
    <property type="protein sequence ID" value="RKQ69814.1"/>
    <property type="molecule type" value="Genomic_DNA"/>
</dbReference>
<comment type="catalytic activity">
    <reaction evidence="13">
        <text>(S)-dihydroorotate + a quinone = orotate + a quinol</text>
        <dbReference type="Rhea" id="RHEA:30187"/>
        <dbReference type="ChEBI" id="CHEBI:24646"/>
        <dbReference type="ChEBI" id="CHEBI:30839"/>
        <dbReference type="ChEBI" id="CHEBI:30864"/>
        <dbReference type="ChEBI" id="CHEBI:132124"/>
        <dbReference type="EC" id="1.3.5.2"/>
    </reaction>
</comment>
<keyword evidence="10" id="KW-0665">Pyrimidine biosynthesis</keyword>
<evidence type="ECO:0000256" key="3">
    <source>
        <dbReference type="ARBA" id="ARBA00004370"/>
    </source>
</evidence>
<dbReference type="EC" id="1.3.5.2" evidence="6 14"/>
<evidence type="ECO:0000256" key="8">
    <source>
        <dbReference type="ARBA" id="ARBA00022630"/>
    </source>
</evidence>
<evidence type="ECO:0000256" key="2">
    <source>
        <dbReference type="ARBA" id="ARBA00003125"/>
    </source>
</evidence>
<evidence type="ECO:0000256" key="12">
    <source>
        <dbReference type="ARBA" id="ARBA00023136"/>
    </source>
</evidence>
<dbReference type="InterPro" id="IPR001295">
    <property type="entry name" value="Dihydroorotate_DH_CS"/>
</dbReference>
<dbReference type="GO" id="GO:0016020">
    <property type="term" value="C:membrane"/>
    <property type="evidence" value="ECO:0007669"/>
    <property type="project" value="UniProtKB-SubCell"/>
</dbReference>
<evidence type="ECO:0000259" key="15">
    <source>
        <dbReference type="Pfam" id="PF01180"/>
    </source>
</evidence>
<dbReference type="GO" id="GO:0005737">
    <property type="term" value="C:cytoplasm"/>
    <property type="evidence" value="ECO:0007669"/>
    <property type="project" value="InterPro"/>
</dbReference>
<dbReference type="PANTHER" id="PTHR48109">
    <property type="entry name" value="DIHYDROOROTATE DEHYDROGENASE (QUINONE), MITOCHONDRIAL-RELATED"/>
    <property type="match status" value="1"/>
</dbReference>
<dbReference type="NCBIfam" id="NF003652">
    <property type="entry name" value="PRK05286.2-5"/>
    <property type="match status" value="1"/>
</dbReference>
<dbReference type="FunCoup" id="A0A420WFM6">
    <property type="interactions" value="455"/>
</dbReference>
<keyword evidence="11" id="KW-0560">Oxidoreductase</keyword>
<dbReference type="SUPFAM" id="SSF51395">
    <property type="entry name" value="FMN-linked oxidoreductases"/>
    <property type="match status" value="1"/>
</dbReference>
<evidence type="ECO:0000256" key="13">
    <source>
        <dbReference type="ARBA" id="ARBA00048639"/>
    </source>
</evidence>
<evidence type="ECO:0000256" key="14">
    <source>
        <dbReference type="NCBIfam" id="TIGR01036"/>
    </source>
</evidence>
<dbReference type="Pfam" id="PF01180">
    <property type="entry name" value="DHO_dh"/>
    <property type="match status" value="1"/>
</dbReference>
<evidence type="ECO:0000256" key="4">
    <source>
        <dbReference type="ARBA" id="ARBA00005161"/>
    </source>
</evidence>
<organism evidence="16 17">
    <name type="scientific">Litorimonas taeanensis</name>
    <dbReference type="NCBI Taxonomy" id="568099"/>
    <lineage>
        <taxon>Bacteria</taxon>
        <taxon>Pseudomonadati</taxon>
        <taxon>Pseudomonadota</taxon>
        <taxon>Alphaproteobacteria</taxon>
        <taxon>Maricaulales</taxon>
        <taxon>Robiginitomaculaceae</taxon>
    </lineage>
</organism>
<dbReference type="RefSeq" id="WP_121102841.1">
    <property type="nucleotide sequence ID" value="NZ_RBII01000002.1"/>
</dbReference>
<dbReference type="PROSITE" id="PS00911">
    <property type="entry name" value="DHODEHASE_1"/>
    <property type="match status" value="1"/>
</dbReference>
<evidence type="ECO:0000256" key="6">
    <source>
        <dbReference type="ARBA" id="ARBA00012791"/>
    </source>
</evidence>
<evidence type="ECO:0000256" key="11">
    <source>
        <dbReference type="ARBA" id="ARBA00023002"/>
    </source>
</evidence>
<dbReference type="OrthoDB" id="9802377at2"/>
<sequence length="352" mass="37760">MTAFYKFGTAMMRTLPAERAHLMTIKALKAGLGPKNKTSHRPELQTKVGGLTLPNPVGLAAGFDKNCEVPDAMLSAGFGFVECGTVTPRPQVGNPKPRLFRLSQDEAVINRMGFNNKGLDDFSENLRKRQGRLGLLGANLGANKESDDRIADYVTGLARLWGQCDYFTINISSPNTPGLRNLQGSTEMDELLDRLSEAREALAKEGPAYPMFLKVAPDLDFSDVGRVVEQARNYGLNAIIISNTTIDRPSNLKDKQAHEGGGLSGQPLFEKSTALLSEFHNAANGKIDLIGVGGIGSGAQAYAKIKAGANAVQLYSALVYKGPQLVQEICEDLSNLLKADGYSSINEAVGTA</sequence>
<dbReference type="InterPro" id="IPR005720">
    <property type="entry name" value="Dihydroorotate_DH_cat"/>
</dbReference>
<dbReference type="NCBIfam" id="TIGR01036">
    <property type="entry name" value="pyrD_sub2"/>
    <property type="match status" value="1"/>
</dbReference>
<comment type="pathway">
    <text evidence="4">Pyrimidine metabolism; UMP biosynthesis via de novo pathway; orotate from (S)-dihydroorotate (quinone route): step 1/1.</text>
</comment>
<protein>
    <recommendedName>
        <fullName evidence="7 14">Dihydroorotate dehydrogenase (quinone)</fullName>
        <ecNumber evidence="6 14">1.3.5.2</ecNumber>
    </recommendedName>
</protein>
<dbReference type="Proteomes" id="UP000282211">
    <property type="component" value="Unassembled WGS sequence"/>
</dbReference>
<evidence type="ECO:0000256" key="7">
    <source>
        <dbReference type="ARBA" id="ARBA00018366"/>
    </source>
</evidence>
<dbReference type="PROSITE" id="PS00912">
    <property type="entry name" value="DHODEHASE_2"/>
    <property type="match status" value="1"/>
</dbReference>
<comment type="subcellular location">
    <subcellularLocation>
        <location evidence="3">Membrane</location>
    </subcellularLocation>
</comment>
<comment type="similarity">
    <text evidence="5">Belongs to the dihydroorotate dehydrogenase family. Type 2 subfamily.</text>
</comment>
<comment type="cofactor">
    <cofactor evidence="1">
        <name>FMN</name>
        <dbReference type="ChEBI" id="CHEBI:58210"/>
    </cofactor>
</comment>
<dbReference type="GO" id="GO:0106430">
    <property type="term" value="F:dihydroorotate dehydrogenase (quinone) activity"/>
    <property type="evidence" value="ECO:0007669"/>
    <property type="project" value="UniProtKB-EC"/>
</dbReference>
<keyword evidence="9" id="KW-0288">FMN</keyword>
<evidence type="ECO:0000313" key="17">
    <source>
        <dbReference type="Proteomes" id="UP000282211"/>
    </source>
</evidence>
<keyword evidence="17" id="KW-1185">Reference proteome</keyword>
<dbReference type="InterPro" id="IPR050074">
    <property type="entry name" value="DHO_dehydrogenase"/>
</dbReference>
<dbReference type="NCBIfam" id="NF003645">
    <property type="entry name" value="PRK05286.1-2"/>
    <property type="match status" value="1"/>
</dbReference>
<dbReference type="InterPro" id="IPR012135">
    <property type="entry name" value="Dihydroorotate_DH_1_2"/>
</dbReference>
<dbReference type="Gene3D" id="3.20.20.70">
    <property type="entry name" value="Aldolase class I"/>
    <property type="match status" value="1"/>
</dbReference>
<dbReference type="InterPro" id="IPR005719">
    <property type="entry name" value="Dihydroorotate_DH_2"/>
</dbReference>
<proteinExistence type="inferred from homology"/>
<comment type="caution">
    <text evidence="16">The sequence shown here is derived from an EMBL/GenBank/DDBJ whole genome shotgun (WGS) entry which is preliminary data.</text>
</comment>
<dbReference type="PANTHER" id="PTHR48109:SF4">
    <property type="entry name" value="DIHYDROOROTATE DEHYDROGENASE (QUINONE), MITOCHONDRIAL"/>
    <property type="match status" value="1"/>
</dbReference>
<name>A0A420WFM6_9PROT</name>
<reference evidence="16 17" key="1">
    <citation type="submission" date="2018-10" db="EMBL/GenBank/DDBJ databases">
        <title>Genomic Encyclopedia of Type Strains, Phase IV (KMG-IV): sequencing the most valuable type-strain genomes for metagenomic binning, comparative biology and taxonomic classification.</title>
        <authorList>
            <person name="Goeker M."/>
        </authorList>
    </citation>
    <scope>NUCLEOTIDE SEQUENCE [LARGE SCALE GENOMIC DNA]</scope>
    <source>
        <strain evidence="16 17">DSM 22008</strain>
    </source>
</reference>
<dbReference type="AlphaFoldDB" id="A0A420WFM6"/>
<dbReference type="CDD" id="cd04738">
    <property type="entry name" value="DHOD_2_like"/>
    <property type="match status" value="1"/>
</dbReference>
<keyword evidence="12" id="KW-0472">Membrane</keyword>
<dbReference type="InParanoid" id="A0A420WFM6"/>
<evidence type="ECO:0000256" key="10">
    <source>
        <dbReference type="ARBA" id="ARBA00022975"/>
    </source>
</evidence>
<keyword evidence="8" id="KW-0285">Flavoprotein</keyword>
<evidence type="ECO:0000256" key="1">
    <source>
        <dbReference type="ARBA" id="ARBA00001917"/>
    </source>
</evidence>
<comment type="function">
    <text evidence="2">Catalyzes the conversion of dihydroorotate to orotate with quinone as electron acceptor.</text>
</comment>
<accession>A0A420WFM6</accession>
<dbReference type="PIRSF" id="PIRSF000164">
    <property type="entry name" value="DHO_oxidase"/>
    <property type="match status" value="1"/>
</dbReference>
<evidence type="ECO:0000256" key="9">
    <source>
        <dbReference type="ARBA" id="ARBA00022643"/>
    </source>
</evidence>
<gene>
    <name evidence="16" type="ORF">DES40_2623</name>
</gene>
<dbReference type="UniPathway" id="UPA00070">
    <property type="reaction ID" value="UER00946"/>
</dbReference>